<protein>
    <recommendedName>
        <fullName evidence="3">Translation elongation factor-like protein</fullName>
    </recommendedName>
</protein>
<proteinExistence type="predicted"/>
<evidence type="ECO:0008006" key="3">
    <source>
        <dbReference type="Google" id="ProtNLM"/>
    </source>
</evidence>
<reference evidence="1 2" key="1">
    <citation type="journal article" date="2015" name="Nature">
        <title>rRNA introns, odd ribosomes, and small enigmatic genomes across a large radiation of phyla.</title>
        <authorList>
            <person name="Brown C.T."/>
            <person name="Hug L.A."/>
            <person name="Thomas B.C."/>
            <person name="Sharon I."/>
            <person name="Castelle C.J."/>
            <person name="Singh A."/>
            <person name="Wilkins M.J."/>
            <person name="Williams K.H."/>
            <person name="Banfield J.F."/>
        </authorList>
    </citation>
    <scope>NUCLEOTIDE SEQUENCE [LARGE SCALE GENOMIC DNA]</scope>
</reference>
<evidence type="ECO:0000313" key="2">
    <source>
        <dbReference type="Proteomes" id="UP000034107"/>
    </source>
</evidence>
<sequence>MKKVGTVTHYYGKIGVAIIGLEGSLKVGDQIKFEGHGADFSQPVESMQIDHAQVEKAKSGDVVGLKAAQAVSEGTAVFVE</sequence>
<dbReference type="Proteomes" id="UP000034107">
    <property type="component" value="Unassembled WGS sequence"/>
</dbReference>
<dbReference type="AlphaFoldDB" id="A0A0G1NKF1"/>
<dbReference type="InterPro" id="IPR009000">
    <property type="entry name" value="Transl_B-barrel_sf"/>
</dbReference>
<comment type="caution">
    <text evidence="1">The sequence shown here is derived from an EMBL/GenBank/DDBJ whole genome shotgun (WGS) entry which is preliminary data.</text>
</comment>
<dbReference type="Gene3D" id="2.40.30.10">
    <property type="entry name" value="Translation factors"/>
    <property type="match status" value="1"/>
</dbReference>
<evidence type="ECO:0000313" key="1">
    <source>
        <dbReference type="EMBL" id="KKU20817.1"/>
    </source>
</evidence>
<gene>
    <name evidence="1" type="ORF">UX31_C0027G0005</name>
</gene>
<organism evidence="1 2">
    <name type="scientific">Candidatus Nomurabacteria bacterium GW2011_GWA1_46_11</name>
    <dbReference type="NCBI Taxonomy" id="1618732"/>
    <lineage>
        <taxon>Bacteria</taxon>
        <taxon>Candidatus Nomuraibacteriota</taxon>
    </lineage>
</organism>
<dbReference type="EMBL" id="LCLS01000027">
    <property type="protein sequence ID" value="KKU20817.1"/>
    <property type="molecule type" value="Genomic_DNA"/>
</dbReference>
<dbReference type="SUPFAM" id="SSF50447">
    <property type="entry name" value="Translation proteins"/>
    <property type="match status" value="1"/>
</dbReference>
<accession>A0A0G1NKF1</accession>
<name>A0A0G1NKF1_9BACT</name>